<dbReference type="InterPro" id="IPR036736">
    <property type="entry name" value="ACP-like_sf"/>
</dbReference>
<accession>A0ABQ2KVA3</accession>
<keyword evidence="3" id="KW-1185">Reference proteome</keyword>
<evidence type="ECO:0000259" key="1">
    <source>
        <dbReference type="PROSITE" id="PS50075"/>
    </source>
</evidence>
<protein>
    <recommendedName>
        <fullName evidence="1">Carrier domain-containing protein</fullName>
    </recommendedName>
</protein>
<dbReference type="InterPro" id="IPR009081">
    <property type="entry name" value="PP-bd_ACP"/>
</dbReference>
<dbReference type="Gene3D" id="1.10.1200.10">
    <property type="entry name" value="ACP-like"/>
    <property type="match status" value="1"/>
</dbReference>
<organism evidence="2 3">
    <name type="scientific">Nocardia rhizosphaerihabitans</name>
    <dbReference type="NCBI Taxonomy" id="1691570"/>
    <lineage>
        <taxon>Bacteria</taxon>
        <taxon>Bacillati</taxon>
        <taxon>Actinomycetota</taxon>
        <taxon>Actinomycetes</taxon>
        <taxon>Mycobacteriales</taxon>
        <taxon>Nocardiaceae</taxon>
        <taxon>Nocardia</taxon>
    </lineage>
</organism>
<gene>
    <name evidence="2" type="ORF">GCM10011610_56050</name>
</gene>
<reference evidence="3" key="1">
    <citation type="journal article" date="2019" name="Int. J. Syst. Evol. Microbiol.">
        <title>The Global Catalogue of Microorganisms (GCM) 10K type strain sequencing project: providing services to taxonomists for standard genome sequencing and annotation.</title>
        <authorList>
            <consortium name="The Broad Institute Genomics Platform"/>
            <consortium name="The Broad Institute Genome Sequencing Center for Infectious Disease"/>
            <person name="Wu L."/>
            <person name="Ma J."/>
        </authorList>
    </citation>
    <scope>NUCLEOTIDE SEQUENCE [LARGE SCALE GENOMIC DNA]</scope>
    <source>
        <strain evidence="3">CGMCC 4.7329</strain>
    </source>
</reference>
<evidence type="ECO:0000313" key="2">
    <source>
        <dbReference type="EMBL" id="GGN93772.1"/>
    </source>
</evidence>
<dbReference type="EMBL" id="BMNE01000007">
    <property type="protein sequence ID" value="GGN93772.1"/>
    <property type="molecule type" value="Genomic_DNA"/>
</dbReference>
<dbReference type="SUPFAM" id="SSF47336">
    <property type="entry name" value="ACP-like"/>
    <property type="match status" value="1"/>
</dbReference>
<name>A0ABQ2KVA3_9NOCA</name>
<comment type="caution">
    <text evidence="2">The sequence shown here is derived from an EMBL/GenBank/DDBJ whole genome shotgun (WGS) entry which is preliminary data.</text>
</comment>
<feature type="domain" description="Carrier" evidence="1">
    <location>
        <begin position="11"/>
        <end position="87"/>
    </location>
</feature>
<proteinExistence type="predicted"/>
<dbReference type="Proteomes" id="UP000658127">
    <property type="component" value="Unassembled WGS sequence"/>
</dbReference>
<dbReference type="PROSITE" id="PS50075">
    <property type="entry name" value="CARRIER"/>
    <property type="match status" value="1"/>
</dbReference>
<sequence length="87" mass="9390">MNDMSDSLSRDDAEATVRSALRGFAPAADLADLAADAPLRATLDLDSLDFLTFVERLTTATGIRIDESDYPNLATIHTCVEFLATRA</sequence>
<evidence type="ECO:0000313" key="3">
    <source>
        <dbReference type="Proteomes" id="UP000658127"/>
    </source>
</evidence>
<dbReference type="Pfam" id="PF00550">
    <property type="entry name" value="PP-binding"/>
    <property type="match status" value="1"/>
</dbReference>